<evidence type="ECO:0000313" key="2">
    <source>
        <dbReference type="EMBL" id="GJN39155.1"/>
    </source>
</evidence>
<keyword evidence="3" id="KW-1185">Reference proteome</keyword>
<evidence type="ECO:0000313" key="3">
    <source>
        <dbReference type="Proteomes" id="UP001054889"/>
    </source>
</evidence>
<dbReference type="PANTHER" id="PTHR36386:SF1">
    <property type="entry name" value="OS06G0683900 PROTEIN"/>
    <property type="match status" value="1"/>
</dbReference>
<reference evidence="2" key="1">
    <citation type="journal article" date="2018" name="DNA Res.">
        <title>Multiple hybrid de novo genome assembly of finger millet, an orphan allotetraploid crop.</title>
        <authorList>
            <person name="Hatakeyama M."/>
            <person name="Aluri S."/>
            <person name="Balachadran M.T."/>
            <person name="Sivarajan S.R."/>
            <person name="Patrignani A."/>
            <person name="Gruter S."/>
            <person name="Poveda L."/>
            <person name="Shimizu-Inatsugi R."/>
            <person name="Baeten J."/>
            <person name="Francoijs K.J."/>
            <person name="Nataraja K.N."/>
            <person name="Reddy Y.A.N."/>
            <person name="Phadnis S."/>
            <person name="Ravikumar R.L."/>
            <person name="Schlapbach R."/>
            <person name="Sreeman S.M."/>
            <person name="Shimizu K.K."/>
        </authorList>
    </citation>
    <scope>NUCLEOTIDE SEQUENCE</scope>
</reference>
<protein>
    <submittedName>
        <fullName evidence="2">Uncharacterized protein</fullName>
    </submittedName>
</protein>
<name>A0AAV5FWT7_ELECO</name>
<feature type="compositionally biased region" description="Polar residues" evidence="1">
    <location>
        <begin position="65"/>
        <end position="75"/>
    </location>
</feature>
<dbReference type="Proteomes" id="UP001054889">
    <property type="component" value="Unassembled WGS sequence"/>
</dbReference>
<sequence>MSPSRSRRQSTSKATETRGGNATVGANKVVGESNAKGVVDHTGNGSTTGRRPAGSSKVRVVPSRYSLTPCSSLGARTQERQRKQSRPGSAGGASQGGEIRAKLTEPSNDDLSPETIAKVAELLPRIRTIPPLDESPRDSGCAKRVADLVGKRSFFTAAMDE</sequence>
<reference evidence="2" key="2">
    <citation type="submission" date="2021-12" db="EMBL/GenBank/DDBJ databases">
        <title>Resequencing data analysis of finger millet.</title>
        <authorList>
            <person name="Hatakeyama M."/>
            <person name="Aluri S."/>
            <person name="Balachadran M.T."/>
            <person name="Sivarajan S.R."/>
            <person name="Poveda L."/>
            <person name="Shimizu-Inatsugi R."/>
            <person name="Schlapbach R."/>
            <person name="Sreeman S.M."/>
            <person name="Shimizu K.K."/>
        </authorList>
    </citation>
    <scope>NUCLEOTIDE SEQUENCE</scope>
</reference>
<organism evidence="2 3">
    <name type="scientific">Eleusine coracana subsp. coracana</name>
    <dbReference type="NCBI Taxonomy" id="191504"/>
    <lineage>
        <taxon>Eukaryota</taxon>
        <taxon>Viridiplantae</taxon>
        <taxon>Streptophyta</taxon>
        <taxon>Embryophyta</taxon>
        <taxon>Tracheophyta</taxon>
        <taxon>Spermatophyta</taxon>
        <taxon>Magnoliopsida</taxon>
        <taxon>Liliopsida</taxon>
        <taxon>Poales</taxon>
        <taxon>Poaceae</taxon>
        <taxon>PACMAD clade</taxon>
        <taxon>Chloridoideae</taxon>
        <taxon>Cynodonteae</taxon>
        <taxon>Eleusininae</taxon>
        <taxon>Eleusine</taxon>
    </lineage>
</organism>
<gene>
    <name evidence="2" type="primary">gb28254</name>
    <name evidence="2" type="ORF">PR202_gb28254</name>
</gene>
<feature type="compositionally biased region" description="Polar residues" evidence="1">
    <location>
        <begin position="11"/>
        <end position="20"/>
    </location>
</feature>
<proteinExistence type="predicted"/>
<feature type="compositionally biased region" description="Basic residues" evidence="1">
    <location>
        <begin position="1"/>
        <end position="10"/>
    </location>
</feature>
<dbReference type="AlphaFoldDB" id="A0AAV5FWT7"/>
<accession>A0AAV5FWT7</accession>
<feature type="region of interest" description="Disordered" evidence="1">
    <location>
        <begin position="1"/>
        <end position="114"/>
    </location>
</feature>
<comment type="caution">
    <text evidence="2">The sequence shown here is derived from an EMBL/GenBank/DDBJ whole genome shotgun (WGS) entry which is preliminary data.</text>
</comment>
<dbReference type="PANTHER" id="PTHR36386">
    <property type="entry name" value="OS06G0683900 PROTEIN"/>
    <property type="match status" value="1"/>
</dbReference>
<dbReference type="EMBL" id="BQKI01000097">
    <property type="protein sequence ID" value="GJN39155.1"/>
    <property type="molecule type" value="Genomic_DNA"/>
</dbReference>
<evidence type="ECO:0000256" key="1">
    <source>
        <dbReference type="SAM" id="MobiDB-lite"/>
    </source>
</evidence>